<organism evidence="1 2">
    <name type="scientific">Rhodococcoides yunnanense</name>
    <dbReference type="NCBI Taxonomy" id="278209"/>
    <lineage>
        <taxon>Bacteria</taxon>
        <taxon>Bacillati</taxon>
        <taxon>Actinomycetota</taxon>
        <taxon>Actinomycetes</taxon>
        <taxon>Mycobacteriales</taxon>
        <taxon>Nocardiaceae</taxon>
        <taxon>Rhodococcoides</taxon>
    </lineage>
</organism>
<dbReference type="Proteomes" id="UP001185755">
    <property type="component" value="Unassembled WGS sequence"/>
</dbReference>
<reference evidence="1 2" key="1">
    <citation type="submission" date="2023-10" db="EMBL/GenBank/DDBJ databases">
        <title>Development of a sustainable strategy for remediation of hydrocarbon-contaminated territories based on the waste exchange concept.</title>
        <authorList>
            <person name="Krivoruchko A."/>
        </authorList>
    </citation>
    <scope>NUCLEOTIDE SEQUENCE [LARGE SCALE GENOMIC DNA]</scope>
    <source>
        <strain evidence="1 2">IEGM 1323</strain>
    </source>
</reference>
<name>A0ABU4BE66_9NOCA</name>
<dbReference type="EMBL" id="JAWLJX010000004">
    <property type="protein sequence ID" value="MDV6262502.1"/>
    <property type="molecule type" value="Genomic_DNA"/>
</dbReference>
<accession>A0ABU4BE66</accession>
<dbReference type="Gene3D" id="2.40.400.10">
    <property type="entry name" value="Acetoacetate decarboxylase-like"/>
    <property type="match status" value="1"/>
</dbReference>
<comment type="caution">
    <text evidence="1">The sequence shown here is derived from an EMBL/GenBank/DDBJ whole genome shotgun (WGS) entry which is preliminary data.</text>
</comment>
<dbReference type="SUPFAM" id="SSF160104">
    <property type="entry name" value="Acetoacetate decarboxylase-like"/>
    <property type="match status" value="1"/>
</dbReference>
<protein>
    <submittedName>
        <fullName evidence="1">Acetoacetate decarboxylase family protein</fullName>
    </submittedName>
</protein>
<sequence>MWSVPESETERTDWPVSPAAPWPANVRATIWWHRARSSEFGPSGVATLPIAMAMVVDYLTSPVGPYREILASPVLRRDVGRTPRMAVPFIAVDSARSVHGGRTNWHLPKVLAEFDGDVLGKAGVSSGEWSVHTDARGYGPQFPMAGSIGFAQPVAGGSAVGVSSLKGKARLARVQVEASGPTLSRWMPSGTYFGLQIVSGSMRTGEARLVPFS</sequence>
<dbReference type="InterPro" id="IPR023375">
    <property type="entry name" value="ADC_dom_sf"/>
</dbReference>
<dbReference type="RefSeq" id="WP_283278391.1">
    <property type="nucleotide sequence ID" value="NZ_JAWLJX010000004.1"/>
</dbReference>
<proteinExistence type="predicted"/>
<keyword evidence="2" id="KW-1185">Reference proteome</keyword>
<gene>
    <name evidence="1" type="ORF">R3P96_14255</name>
</gene>
<evidence type="ECO:0000313" key="2">
    <source>
        <dbReference type="Proteomes" id="UP001185755"/>
    </source>
</evidence>
<evidence type="ECO:0000313" key="1">
    <source>
        <dbReference type="EMBL" id="MDV6262502.1"/>
    </source>
</evidence>